<sequence length="54" mass="5548">MMVPWLPACSCEPATPPSSFAVLVLAPSDSCSTSAHYCCSLNTDSRAQAADVAS</sequence>
<dbReference type="AlphaFoldDB" id="A0A6A3Y136"/>
<evidence type="ECO:0000313" key="4">
    <source>
        <dbReference type="EMBL" id="KAE9206881.1"/>
    </source>
</evidence>
<name>A0A6A3Y136_9STRA</name>
<dbReference type="EMBL" id="QXGD01000024">
    <property type="protein sequence ID" value="KAE9257408.1"/>
    <property type="molecule type" value="Genomic_DNA"/>
</dbReference>
<evidence type="ECO:0000313" key="1">
    <source>
        <dbReference type="EMBL" id="KAE9005897.1"/>
    </source>
</evidence>
<evidence type="ECO:0000313" key="9">
    <source>
        <dbReference type="Proteomes" id="UP000460718"/>
    </source>
</evidence>
<dbReference type="Proteomes" id="UP000488956">
    <property type="component" value="Unassembled WGS sequence"/>
</dbReference>
<accession>A0A6A3Y136</accession>
<protein>
    <submittedName>
        <fullName evidence="4">Uncharacterized protein</fullName>
    </submittedName>
</protein>
<comment type="caution">
    <text evidence="4">The sequence shown here is derived from an EMBL/GenBank/DDBJ whole genome shotgun (WGS) entry which is preliminary data.</text>
</comment>
<dbReference type="Proteomes" id="UP000440367">
    <property type="component" value="Unassembled WGS sequence"/>
</dbReference>
<evidence type="ECO:0000313" key="7">
    <source>
        <dbReference type="Proteomes" id="UP000440367"/>
    </source>
</evidence>
<evidence type="ECO:0000313" key="10">
    <source>
        <dbReference type="Proteomes" id="UP000488956"/>
    </source>
</evidence>
<dbReference type="Proteomes" id="UP000460718">
    <property type="component" value="Unassembled WGS sequence"/>
</dbReference>
<dbReference type="Proteomes" id="UP000440732">
    <property type="component" value="Unassembled WGS sequence"/>
</dbReference>
<dbReference type="EMBL" id="QXFW01000667">
    <property type="protein sequence ID" value="KAE9005897.1"/>
    <property type="molecule type" value="Genomic_DNA"/>
</dbReference>
<evidence type="ECO:0000313" key="6">
    <source>
        <dbReference type="Proteomes" id="UP000433483"/>
    </source>
</evidence>
<dbReference type="EMBL" id="QXGA01000675">
    <property type="protein sequence ID" value="KAE9142708.1"/>
    <property type="molecule type" value="Genomic_DNA"/>
</dbReference>
<proteinExistence type="predicted"/>
<dbReference type="Proteomes" id="UP000433483">
    <property type="component" value="Unassembled WGS sequence"/>
</dbReference>
<reference evidence="6 7" key="1">
    <citation type="submission" date="2018-08" db="EMBL/GenBank/DDBJ databases">
        <title>Genomic investigation of the strawberry pathogen Phytophthora fragariae indicates pathogenicity is determined by transcriptional variation in three key races.</title>
        <authorList>
            <person name="Adams T.M."/>
            <person name="Armitage A.D."/>
            <person name="Sobczyk M.K."/>
            <person name="Bates H.J."/>
            <person name="Dunwell J.M."/>
            <person name="Nellist C.F."/>
            <person name="Harrison R.J."/>
        </authorList>
    </citation>
    <scope>NUCLEOTIDE SEQUENCE [LARGE SCALE GENOMIC DNA]</scope>
    <source>
        <strain evidence="5 7">BC-1</strain>
        <strain evidence="4 6">NOV-27</strain>
        <strain evidence="3 8">NOV-5</strain>
        <strain evidence="2 10">ONT-3</strain>
        <strain evidence="1 9">SCRP245</strain>
    </source>
</reference>
<keyword evidence="6" id="KW-1185">Reference proteome</keyword>
<evidence type="ECO:0000313" key="3">
    <source>
        <dbReference type="EMBL" id="KAE9142708.1"/>
    </source>
</evidence>
<evidence type="ECO:0000313" key="8">
    <source>
        <dbReference type="Proteomes" id="UP000440732"/>
    </source>
</evidence>
<evidence type="ECO:0000313" key="5">
    <source>
        <dbReference type="EMBL" id="KAE9257408.1"/>
    </source>
</evidence>
<evidence type="ECO:0000313" key="2">
    <source>
        <dbReference type="EMBL" id="KAE9105977.1"/>
    </source>
</evidence>
<dbReference type="EMBL" id="QXGB01000692">
    <property type="protein sequence ID" value="KAE9206881.1"/>
    <property type="molecule type" value="Genomic_DNA"/>
</dbReference>
<organism evidence="4 6">
    <name type="scientific">Phytophthora fragariae</name>
    <dbReference type="NCBI Taxonomy" id="53985"/>
    <lineage>
        <taxon>Eukaryota</taxon>
        <taxon>Sar</taxon>
        <taxon>Stramenopiles</taxon>
        <taxon>Oomycota</taxon>
        <taxon>Peronosporomycetes</taxon>
        <taxon>Peronosporales</taxon>
        <taxon>Peronosporaceae</taxon>
        <taxon>Phytophthora</taxon>
    </lineage>
</organism>
<dbReference type="EMBL" id="QXFX01000726">
    <property type="protein sequence ID" value="KAE9105977.1"/>
    <property type="molecule type" value="Genomic_DNA"/>
</dbReference>
<gene>
    <name evidence="5" type="ORF">PF002_g1071</name>
    <name evidence="4" type="ORF">PF005_g12847</name>
    <name evidence="3" type="ORF">PF006_g12203</name>
    <name evidence="2" type="ORF">PF010_g12795</name>
    <name evidence="1" type="ORF">PF011_g11836</name>
</gene>